<proteinExistence type="predicted"/>
<dbReference type="InterPro" id="IPR050237">
    <property type="entry name" value="ATP-dep_AMP-bd_enzyme"/>
</dbReference>
<comment type="caution">
    <text evidence="3">The sequence shown here is derived from an EMBL/GenBank/DDBJ whole genome shotgun (WGS) entry which is preliminary data.</text>
</comment>
<dbReference type="PANTHER" id="PTHR43767:SF1">
    <property type="entry name" value="NONRIBOSOMAL PEPTIDE SYNTHASE PES1 (EUROFUNG)-RELATED"/>
    <property type="match status" value="1"/>
</dbReference>
<dbReference type="Proteomes" id="UP001551482">
    <property type="component" value="Unassembled WGS sequence"/>
</dbReference>
<sequence length="307" mass="32967">MANHPEVVAAAHGQWGDETLDCLLRDRVALHPDDPAVADPPDIHLLTGRGPEEWTWSRLDQEVDRLAALMLGHGVGRGDTVAIQLPAGVELVQAGLACWRIGATAMPLAVSLRDRTMTYRARRGGARTIVTSTRIGGYRAAAVAVALPCFPTVLAWGPEVPDGAVDLDSAVPAPDEPAAYLARERVRAEDRAALLWTACDGEIPYRHRDLRDAGAEVTGDTLTNAPGPTCPTDFPEVVVPWLRSGCRLVHPETQRPAAVRPQPVRSEQVRSEAARSETARSESLRARTHRPEAGTAGLTGSGRTPRP</sequence>
<organism evidence="3 4">
    <name type="scientific">Streptodolium elevatio</name>
    <dbReference type="NCBI Taxonomy" id="3157996"/>
    <lineage>
        <taxon>Bacteria</taxon>
        <taxon>Bacillati</taxon>
        <taxon>Actinomycetota</taxon>
        <taxon>Actinomycetes</taxon>
        <taxon>Kitasatosporales</taxon>
        <taxon>Streptomycetaceae</taxon>
        <taxon>Streptodolium</taxon>
    </lineage>
</organism>
<keyword evidence="4" id="KW-1185">Reference proteome</keyword>
<dbReference type="PANTHER" id="PTHR43767">
    <property type="entry name" value="LONG-CHAIN-FATTY-ACID--COA LIGASE"/>
    <property type="match status" value="1"/>
</dbReference>
<dbReference type="EMBL" id="JBEZFP010000011">
    <property type="protein sequence ID" value="MEU8133139.1"/>
    <property type="molecule type" value="Genomic_DNA"/>
</dbReference>
<evidence type="ECO:0000313" key="3">
    <source>
        <dbReference type="EMBL" id="MEU8133139.1"/>
    </source>
</evidence>
<gene>
    <name evidence="3" type="ORF">AB0C36_06480</name>
</gene>
<accession>A0ABV3DBM2</accession>
<dbReference type="Gene3D" id="3.40.50.980">
    <property type="match status" value="1"/>
</dbReference>
<feature type="compositionally biased region" description="Basic and acidic residues" evidence="1">
    <location>
        <begin position="267"/>
        <end position="292"/>
    </location>
</feature>
<feature type="domain" description="AMP-dependent synthetase/ligase" evidence="2">
    <location>
        <begin position="25"/>
        <end position="151"/>
    </location>
</feature>
<feature type="region of interest" description="Disordered" evidence="1">
    <location>
        <begin position="253"/>
        <end position="307"/>
    </location>
</feature>
<dbReference type="InterPro" id="IPR000873">
    <property type="entry name" value="AMP-dep_synth/lig_dom"/>
</dbReference>
<evidence type="ECO:0000256" key="1">
    <source>
        <dbReference type="SAM" id="MobiDB-lite"/>
    </source>
</evidence>
<dbReference type="Pfam" id="PF00501">
    <property type="entry name" value="AMP-binding"/>
    <property type="match status" value="1"/>
</dbReference>
<protein>
    <submittedName>
        <fullName evidence="3">AMP-binding protein</fullName>
    </submittedName>
</protein>
<reference evidence="3 4" key="1">
    <citation type="submission" date="2024-06" db="EMBL/GenBank/DDBJ databases">
        <title>The Natural Products Discovery Center: Release of the First 8490 Sequenced Strains for Exploring Actinobacteria Biosynthetic Diversity.</title>
        <authorList>
            <person name="Kalkreuter E."/>
            <person name="Kautsar S.A."/>
            <person name="Yang D."/>
            <person name="Bader C.D."/>
            <person name="Teijaro C.N."/>
            <person name="Fluegel L."/>
            <person name="Davis C.M."/>
            <person name="Simpson J.R."/>
            <person name="Lauterbach L."/>
            <person name="Steele A.D."/>
            <person name="Gui C."/>
            <person name="Meng S."/>
            <person name="Li G."/>
            <person name="Viehrig K."/>
            <person name="Ye F."/>
            <person name="Su P."/>
            <person name="Kiefer A.F."/>
            <person name="Nichols A."/>
            <person name="Cepeda A.J."/>
            <person name="Yan W."/>
            <person name="Fan B."/>
            <person name="Jiang Y."/>
            <person name="Adhikari A."/>
            <person name="Zheng C.-J."/>
            <person name="Schuster L."/>
            <person name="Cowan T.M."/>
            <person name="Smanski M.J."/>
            <person name="Chevrette M.G."/>
            <person name="De Carvalho L.P.S."/>
            <person name="Shen B."/>
        </authorList>
    </citation>
    <scope>NUCLEOTIDE SEQUENCE [LARGE SCALE GENOMIC DNA]</scope>
    <source>
        <strain evidence="3 4">NPDC048946</strain>
    </source>
</reference>
<evidence type="ECO:0000259" key="2">
    <source>
        <dbReference type="Pfam" id="PF00501"/>
    </source>
</evidence>
<dbReference type="RefSeq" id="WP_358350116.1">
    <property type="nucleotide sequence ID" value="NZ_JBEZFP010000011.1"/>
</dbReference>
<name>A0ABV3DBM2_9ACTN</name>
<dbReference type="SUPFAM" id="SSF56801">
    <property type="entry name" value="Acetyl-CoA synthetase-like"/>
    <property type="match status" value="1"/>
</dbReference>
<evidence type="ECO:0000313" key="4">
    <source>
        <dbReference type="Proteomes" id="UP001551482"/>
    </source>
</evidence>